<dbReference type="InterPro" id="IPR002885">
    <property type="entry name" value="PPR_rpt"/>
</dbReference>
<dbReference type="EMBL" id="CAUYUJ010020582">
    <property type="protein sequence ID" value="CAK0899306.1"/>
    <property type="molecule type" value="Genomic_DNA"/>
</dbReference>
<reference evidence="3" key="1">
    <citation type="submission" date="2023-10" db="EMBL/GenBank/DDBJ databases">
        <authorList>
            <person name="Chen Y."/>
            <person name="Shah S."/>
            <person name="Dougan E. K."/>
            <person name="Thang M."/>
            <person name="Chan C."/>
        </authorList>
    </citation>
    <scope>NUCLEOTIDE SEQUENCE [LARGE SCALE GENOMIC DNA]</scope>
</reference>
<proteinExistence type="predicted"/>
<feature type="non-terminal residue" evidence="3">
    <location>
        <position position="1"/>
    </location>
</feature>
<dbReference type="NCBIfam" id="TIGR00756">
    <property type="entry name" value="PPR"/>
    <property type="match status" value="1"/>
</dbReference>
<evidence type="ECO:0000256" key="1">
    <source>
        <dbReference type="ARBA" id="ARBA00022737"/>
    </source>
</evidence>
<dbReference type="Proteomes" id="UP001189429">
    <property type="component" value="Unassembled WGS sequence"/>
</dbReference>
<feature type="repeat" description="PPR" evidence="2">
    <location>
        <begin position="126"/>
        <end position="160"/>
    </location>
</feature>
<evidence type="ECO:0000256" key="2">
    <source>
        <dbReference type="PROSITE-ProRule" id="PRU00708"/>
    </source>
</evidence>
<evidence type="ECO:0000313" key="4">
    <source>
        <dbReference type="Proteomes" id="UP001189429"/>
    </source>
</evidence>
<evidence type="ECO:0000313" key="3">
    <source>
        <dbReference type="EMBL" id="CAK0899306.1"/>
    </source>
</evidence>
<feature type="repeat" description="PPR" evidence="2">
    <location>
        <begin position="1"/>
        <end position="32"/>
    </location>
</feature>
<comment type="caution">
    <text evidence="3">The sequence shown here is derived from an EMBL/GenBank/DDBJ whole genome shotgun (WGS) entry which is preliminary data.</text>
</comment>
<dbReference type="Gene3D" id="1.25.40.10">
    <property type="entry name" value="Tetratricopeptide repeat domain"/>
    <property type="match status" value="2"/>
</dbReference>
<organism evidence="3 4">
    <name type="scientific">Prorocentrum cordatum</name>
    <dbReference type="NCBI Taxonomy" id="2364126"/>
    <lineage>
        <taxon>Eukaryota</taxon>
        <taxon>Sar</taxon>
        <taxon>Alveolata</taxon>
        <taxon>Dinophyceae</taxon>
        <taxon>Prorocentrales</taxon>
        <taxon>Prorocentraceae</taxon>
        <taxon>Prorocentrum</taxon>
    </lineage>
</organism>
<keyword evidence="4" id="KW-1185">Reference proteome</keyword>
<dbReference type="PROSITE" id="PS51375">
    <property type="entry name" value="PPR"/>
    <property type="match status" value="3"/>
</dbReference>
<dbReference type="InterPro" id="IPR011990">
    <property type="entry name" value="TPR-like_helical_dom_sf"/>
</dbReference>
<feature type="repeat" description="PPR" evidence="2">
    <location>
        <begin position="33"/>
        <end position="67"/>
    </location>
</feature>
<dbReference type="PANTHER" id="PTHR47936:SF1">
    <property type="entry name" value="PENTATRICOPEPTIDE REPEAT-CONTAINING PROTEIN GUN1, CHLOROPLASTIC"/>
    <property type="match status" value="1"/>
</dbReference>
<dbReference type="Pfam" id="PF01535">
    <property type="entry name" value="PPR"/>
    <property type="match status" value="1"/>
</dbReference>
<protein>
    <submittedName>
        <fullName evidence="3">Uncharacterized protein</fullName>
    </submittedName>
</protein>
<keyword evidence="1" id="KW-0677">Repeat</keyword>
<accession>A0ABN9XHS0</accession>
<dbReference type="Pfam" id="PF13812">
    <property type="entry name" value="PPR_3"/>
    <property type="match status" value="1"/>
</dbReference>
<name>A0ABN9XHS0_9DINO</name>
<gene>
    <name evidence="3" type="ORF">PCOR1329_LOCUS76852</name>
</gene>
<sequence>SYNAGISACEKGEEWQHTLALLSEMREAKLQPDAISYSAGVSACAKGEQWQRALALLSEMWDAKVEPNVIQLAAGAGTAERDVGSEAGARRHQLQRWDQRVREGRAVVSGAGATERDVEGEVGARRHLHYHAEIVACARCGQWRQALSLLGEMRNRYVEPNEDSYNLGITAYERSSRHSAGCPDYHQVGLSRFRAS</sequence>
<dbReference type="PANTHER" id="PTHR47936">
    <property type="entry name" value="PPR_LONG DOMAIN-CONTAINING PROTEIN"/>
    <property type="match status" value="1"/>
</dbReference>